<dbReference type="AlphaFoldDB" id="A0A2A4JN57"/>
<evidence type="ECO:0000313" key="1">
    <source>
        <dbReference type="EMBL" id="PCG73024.1"/>
    </source>
</evidence>
<reference evidence="1" key="1">
    <citation type="submission" date="2017-09" db="EMBL/GenBank/DDBJ databases">
        <title>Contemporary evolution of a Lepidopteran species, Heliothis virescens, in response to modern agricultural practices.</title>
        <authorList>
            <person name="Fritz M.L."/>
            <person name="Deyonke A.M."/>
            <person name="Papanicolaou A."/>
            <person name="Micinski S."/>
            <person name="Westbrook J."/>
            <person name="Gould F."/>
        </authorList>
    </citation>
    <scope>NUCLEOTIDE SEQUENCE [LARGE SCALE GENOMIC DNA]</scope>
    <source>
        <strain evidence="1">HvINT-</strain>
        <tissue evidence="1">Whole body</tissue>
    </source>
</reference>
<name>A0A2A4JN57_HELVI</name>
<dbReference type="PANTHER" id="PTHR21847">
    <property type="entry name" value="EF-HAND CALCIUM-BINDING DOMAIN-CONTAINING PROTEIN 10"/>
    <property type="match status" value="1"/>
</dbReference>
<proteinExistence type="predicted"/>
<sequence>MSQPTDSMTIPEVISVCKCLISGDSSTEEVKERESKRKRRIFTTVSRTEKYLRERRIPELIRFIFVKILAANPTNPALFVERLMNDCMICRSGLGLAPVLFEDRHLEAVVKSFDPCNRGWLSAGQVRRAFITLGLTPEAEISDKTPTQDVYEKLRETQKKELFDLLSAGSDTTDEFCNDLFLISLSIAKFFDVIDIAINKNCIENNPANPAPLVEALGIRDERAVGYSVLPVRMSLVMAGSDC</sequence>
<evidence type="ECO:0008006" key="2">
    <source>
        <dbReference type="Google" id="ProtNLM"/>
    </source>
</evidence>
<accession>A0A2A4JN57</accession>
<dbReference type="InterPro" id="IPR039879">
    <property type="entry name" value="EFC10"/>
</dbReference>
<dbReference type="STRING" id="7102.A0A2A4JN57"/>
<protein>
    <recommendedName>
        <fullName evidence="2">EF-hand domain-containing protein</fullName>
    </recommendedName>
</protein>
<dbReference type="PANTHER" id="PTHR21847:SF1">
    <property type="entry name" value="EF-HAND CALCIUM-BINDING DOMAIN-CONTAINING PROTEIN 10"/>
    <property type="match status" value="1"/>
</dbReference>
<organism evidence="1">
    <name type="scientific">Heliothis virescens</name>
    <name type="common">Tobacco budworm moth</name>
    <dbReference type="NCBI Taxonomy" id="7102"/>
    <lineage>
        <taxon>Eukaryota</taxon>
        <taxon>Metazoa</taxon>
        <taxon>Ecdysozoa</taxon>
        <taxon>Arthropoda</taxon>
        <taxon>Hexapoda</taxon>
        <taxon>Insecta</taxon>
        <taxon>Pterygota</taxon>
        <taxon>Neoptera</taxon>
        <taxon>Endopterygota</taxon>
        <taxon>Lepidoptera</taxon>
        <taxon>Glossata</taxon>
        <taxon>Ditrysia</taxon>
        <taxon>Noctuoidea</taxon>
        <taxon>Noctuidae</taxon>
        <taxon>Heliothinae</taxon>
        <taxon>Heliothis</taxon>
    </lineage>
</organism>
<gene>
    <name evidence="1" type="ORF">B5V51_235</name>
</gene>
<comment type="caution">
    <text evidence="1">The sequence shown here is derived from an EMBL/GenBank/DDBJ whole genome shotgun (WGS) entry which is preliminary data.</text>
</comment>
<dbReference type="EMBL" id="NWSH01001031">
    <property type="protein sequence ID" value="PCG73024.1"/>
    <property type="molecule type" value="Genomic_DNA"/>
</dbReference>